<dbReference type="Gene3D" id="1.25.10.10">
    <property type="entry name" value="Leucine-rich Repeat Variant"/>
    <property type="match status" value="1"/>
</dbReference>
<protein>
    <recommendedName>
        <fullName evidence="4">B30.2/SPRY domain-containing protein</fullName>
    </recommendedName>
</protein>
<evidence type="ECO:0000313" key="2">
    <source>
        <dbReference type="EMBL" id="KAA6397517.1"/>
    </source>
</evidence>
<dbReference type="EMBL" id="SNRW01001161">
    <property type="protein sequence ID" value="KAA6397517.1"/>
    <property type="molecule type" value="Genomic_DNA"/>
</dbReference>
<feature type="compositionally biased region" description="Basic and acidic residues" evidence="1">
    <location>
        <begin position="241"/>
        <end position="269"/>
    </location>
</feature>
<dbReference type="InterPro" id="IPR016024">
    <property type="entry name" value="ARM-type_fold"/>
</dbReference>
<feature type="region of interest" description="Disordered" evidence="1">
    <location>
        <begin position="285"/>
        <end position="311"/>
    </location>
</feature>
<dbReference type="OrthoDB" id="195736at2759"/>
<reference evidence="2 3" key="1">
    <citation type="submission" date="2019-03" db="EMBL/GenBank/DDBJ databases">
        <title>Single cell metagenomics reveals metabolic interactions within the superorganism composed of flagellate Streblomastix strix and complex community of Bacteroidetes bacteria on its surface.</title>
        <authorList>
            <person name="Treitli S.C."/>
            <person name="Kolisko M."/>
            <person name="Husnik F."/>
            <person name="Keeling P."/>
            <person name="Hampl V."/>
        </authorList>
    </citation>
    <scope>NUCLEOTIDE SEQUENCE [LARGE SCALE GENOMIC DNA]</scope>
    <source>
        <strain evidence="2">ST1C</strain>
    </source>
</reference>
<dbReference type="Proteomes" id="UP000324800">
    <property type="component" value="Unassembled WGS sequence"/>
</dbReference>
<organism evidence="2 3">
    <name type="scientific">Streblomastix strix</name>
    <dbReference type="NCBI Taxonomy" id="222440"/>
    <lineage>
        <taxon>Eukaryota</taxon>
        <taxon>Metamonada</taxon>
        <taxon>Preaxostyla</taxon>
        <taxon>Oxymonadida</taxon>
        <taxon>Streblomastigidae</taxon>
        <taxon>Streblomastix</taxon>
    </lineage>
</organism>
<gene>
    <name evidence="2" type="ORF">EZS28_006956</name>
</gene>
<dbReference type="SUPFAM" id="SSF48371">
    <property type="entry name" value="ARM repeat"/>
    <property type="match status" value="1"/>
</dbReference>
<dbReference type="AlphaFoldDB" id="A0A5J4WQV6"/>
<sequence length="485" mass="55078">MDEESVRSSKSAAFTSAIDSNSSILHLIGDIESTNTYLHVPALRKLLDVVLDYPQSQELVLQHKILQVVNKFVQVVNDSKEYILSTTILHVIGVSCKTDDKMALAGAASEPLLRMIHSSDEKQSKAGSKALEELIGENSQIRQSLLSNGFIQIFQRTFSNSLSSQSSSSSQSESITSNHIRNNLLDLLLKLITTSDDLNSISVLIPLLEEIKQNSENELKSKSRKILSLLAGEGISLSSESNEKDEKIRELEKTNKQKDEELKRKDEEQKRNIEEIKQKNDELQKVKYEKERKSKELQNEKEDNKKKSVEIQQLKDENTKLKTDDSKIKTEKINEEKIEIINKDPDMIELTITDGVYSIKKKGEDWSTVSLAQILENGIWMLEAEFKDTNGYSAIGIVRDSYDIPANVYPLGTKYQEHMAVQLQKKWSNSLWCKDNRNTGNIGYDTNQIIRLEFDSEKGTLIFFIGGIQQPVYISGIQEKIRFIV</sequence>
<evidence type="ECO:0000256" key="1">
    <source>
        <dbReference type="SAM" id="MobiDB-lite"/>
    </source>
</evidence>
<dbReference type="InterPro" id="IPR011989">
    <property type="entry name" value="ARM-like"/>
</dbReference>
<accession>A0A5J4WQV6</accession>
<comment type="caution">
    <text evidence="2">The sequence shown here is derived from an EMBL/GenBank/DDBJ whole genome shotgun (WGS) entry which is preliminary data.</text>
</comment>
<proteinExistence type="predicted"/>
<feature type="region of interest" description="Disordered" evidence="1">
    <location>
        <begin position="239"/>
        <end position="269"/>
    </location>
</feature>
<name>A0A5J4WQV6_9EUKA</name>
<evidence type="ECO:0008006" key="4">
    <source>
        <dbReference type="Google" id="ProtNLM"/>
    </source>
</evidence>
<evidence type="ECO:0000313" key="3">
    <source>
        <dbReference type="Proteomes" id="UP000324800"/>
    </source>
</evidence>